<dbReference type="KEGG" id="ath:AT5G46190"/>
<feature type="domain" description="K Homology" evidence="4">
    <location>
        <begin position="42"/>
        <end position="112"/>
    </location>
</feature>
<evidence type="ECO:0000259" key="4">
    <source>
        <dbReference type="SMART" id="SM00322"/>
    </source>
</evidence>
<dbReference type="STRING" id="3702.A0A1P8BC43"/>
<reference evidence="6 7" key="1">
    <citation type="journal article" date="2000" name="Nature">
        <title>Sequence and analysis of chromosome 5 of the plant Arabidopsis thaliana.</title>
        <authorList>
            <consortium name="Kazusa DNA Research Institute"/>
            <consortium name="Cold Spring Harbor and Washington University in St Louis Sequencing Consortium"/>
            <consortium name="European Union Arabidopsis Genome Sequencing Consortium"/>
            <person name="Tabata S."/>
            <person name="Kaneko T."/>
            <person name="Nakamura Y."/>
            <person name="Kotani H."/>
            <person name="Kato T."/>
            <person name="Asamizu E."/>
            <person name="Miyajima N."/>
            <person name="Sasamoto S."/>
            <person name="Kimura T."/>
            <person name="Hosouchi T."/>
            <person name="Kawashima K."/>
            <person name="Kohara M."/>
            <person name="Matsumoto M."/>
            <person name="Matsuno A."/>
            <person name="Muraki A."/>
            <person name="Nakayama S."/>
            <person name="Nakazaki N."/>
            <person name="Naruo K."/>
            <person name="Okumura S."/>
            <person name="Shinpo S."/>
            <person name="Takeuchi C."/>
            <person name="Wada T."/>
            <person name="Watanabe A."/>
            <person name="Yamada M."/>
            <person name="Yasuda M."/>
            <person name="Sato S."/>
            <person name="de la Bastide M."/>
            <person name="Huang E."/>
            <person name="Spiegel L."/>
            <person name="Gnoj L."/>
            <person name="O'Shaughnessy A."/>
            <person name="Preston R."/>
            <person name="Habermann K."/>
            <person name="Murray J."/>
            <person name="Johnson D."/>
            <person name="Rohlfing T."/>
            <person name="Nelson J."/>
            <person name="Stoneking T."/>
            <person name="Pepin K."/>
            <person name="Spieth J."/>
            <person name="Sekhon M."/>
            <person name="Armstrong J."/>
            <person name="Becker M."/>
            <person name="Belter E."/>
            <person name="Cordum H."/>
            <person name="Cordes M."/>
            <person name="Courtney L."/>
            <person name="Courtney W."/>
            <person name="Dante M."/>
            <person name="Du H."/>
            <person name="Edwards J."/>
            <person name="Fryman J."/>
            <person name="Haakensen B."/>
            <person name="Lamar E."/>
            <person name="Latreille P."/>
            <person name="Leonard S."/>
            <person name="Meyer R."/>
            <person name="Mulvaney E."/>
            <person name="Ozersky P."/>
            <person name="Riley A."/>
            <person name="Strowmatt C."/>
            <person name="Wagner-McPherson C."/>
            <person name="Wollam A."/>
            <person name="Yoakum M."/>
            <person name="Bell M."/>
            <person name="Dedhia N."/>
            <person name="Parnell L."/>
            <person name="Shah R."/>
            <person name="Rodriguez M."/>
            <person name="See L.H."/>
            <person name="Vil D."/>
            <person name="Baker J."/>
            <person name="Kirchoff K."/>
            <person name="Toth K."/>
            <person name="King L."/>
            <person name="Bahret A."/>
            <person name="Miller B."/>
            <person name="Marra M."/>
            <person name="Martienssen R."/>
            <person name="McCombie W.R."/>
            <person name="Wilson R.K."/>
            <person name="Murphy G."/>
            <person name="Bancroft I."/>
            <person name="Volckaert G."/>
            <person name="Wambutt R."/>
            <person name="Dusterhoft A."/>
            <person name="Stiekema W."/>
            <person name="Pohl T."/>
            <person name="Entian K.D."/>
            <person name="Terryn N."/>
            <person name="Hartley N."/>
            <person name="Bent E."/>
            <person name="Johnson S."/>
            <person name="Langham S.A."/>
            <person name="McCullagh B."/>
            <person name="Robben J."/>
            <person name="Grymonprez B."/>
            <person name="Zimmermann W."/>
            <person name="Ramsperger U."/>
            <person name="Wedler H."/>
            <person name="Balke K."/>
            <person name="Wedler E."/>
            <person name="Peters S."/>
            <person name="van Staveren M."/>
            <person name="Dirkse W."/>
            <person name="Mooijman P."/>
            <person name="Lankhorst R.K."/>
            <person name="Weitzenegger T."/>
            <person name="Bothe G."/>
            <person name="Rose M."/>
            <person name="Hauf J."/>
            <person name="Berneiser S."/>
            <person name="Hempel S."/>
            <person name="Feldpausch M."/>
            <person name="Lamberth S."/>
            <person name="Villarroel R."/>
            <person name="Gielen J."/>
            <person name="Ardiles W."/>
            <person name="Bents O."/>
            <person name="Lemcke K."/>
            <person name="Kolesov G."/>
            <person name="Mayer K."/>
            <person name="Rudd S."/>
            <person name="Schoof H."/>
            <person name="Schueller C."/>
            <person name="Zaccaria P."/>
            <person name="Mewes H.W."/>
            <person name="Bevan M."/>
            <person name="Fransz P."/>
        </authorList>
    </citation>
    <scope>NUCLEOTIDE SEQUENCE [LARGE SCALE GENOMIC DNA]</scope>
    <source>
        <strain evidence="7">cv. Columbia</strain>
    </source>
</reference>
<dbReference type="IntAct" id="A0A1P8BC43">
    <property type="interactions" value="1"/>
</dbReference>
<dbReference type="SMART" id="SM00322">
    <property type="entry name" value="KH"/>
    <property type="match status" value="5"/>
</dbReference>
<dbReference type="FunCoup" id="A0A1P8BC43">
    <property type="interactions" value="1564"/>
</dbReference>
<keyword evidence="8 9" id="KW-1267">Proteomics identification</keyword>
<dbReference type="GO" id="GO:0005634">
    <property type="term" value="C:nucleus"/>
    <property type="evidence" value="ECO:0000318"/>
    <property type="project" value="GO_Central"/>
</dbReference>
<dbReference type="Araport" id="AT5G46190"/>
<dbReference type="Gene3D" id="3.30.1370.10">
    <property type="entry name" value="K Homology domain, type 1"/>
    <property type="match status" value="5"/>
</dbReference>
<dbReference type="RefSeq" id="NP_001330854.1">
    <property type="nucleotide sequence ID" value="NM_001344661.1"/>
</dbReference>
<dbReference type="InterPro" id="IPR036612">
    <property type="entry name" value="KH_dom_type_1_sf"/>
</dbReference>
<feature type="region of interest" description="Disordered" evidence="3">
    <location>
        <begin position="1"/>
        <end position="32"/>
    </location>
</feature>
<gene>
    <name evidence="6" type="primary">MCL19.25</name>
    <name evidence="6" type="synonym">MCL19_25</name>
    <name evidence="5 6" type="ordered locus">At5g46190</name>
</gene>
<dbReference type="Pfam" id="PF00013">
    <property type="entry name" value="KH_1"/>
    <property type="match status" value="4"/>
</dbReference>
<dbReference type="TAIR" id="AT5G46190"/>
<feature type="domain" description="K Homology" evidence="4">
    <location>
        <begin position="315"/>
        <end position="392"/>
    </location>
</feature>
<dbReference type="InterPro" id="IPR004087">
    <property type="entry name" value="KH_dom"/>
</dbReference>
<sequence>MVERGKRTHNRFRDNNNDNNRNQRRRLSYESEEKKIDNKDDLVVVYRILCPSGVMGSVIGKSGKVINLIRQETRARIKVVDPFPGCSERVITIFCSVSEKKDIVDIEYSELDYSVPLCSAQAALLKVHDAIVASLATAAENTKIDRDDFRECRLLVPSSQCSIVIGKSGSIIKNIRGRTRANVKVVSKDVSDPSHTCAMDFDNIVMISGETESVKKALFAVSAIMYKVSPREQIPLDTTVQEVPASIIIPSDLSIYPQAGLYPSQDSIFQHGANVSSFIGTLPQGYGENAANPVPVFSASALPVVHGFGGSSRSEKLAIKVICSSSKIGRVIGKGGLTIKGIRQASGSHIEVNDSRTNHDDDCVITVTATESPDDLKSMAVEAVLLLQEKINDEDEDKVKMQLLVSSKVIGCIIGKSGSIISEIRKRTKADIHISKGNNTPKCADPNDELVEISGEVSNVRDALIQIVLRLRDDVLRDRETGSRNQPPARSENNNFFSSSSSNTGLALPQSFMSSVPQVASVDFNRRPETGSSMSMLPSSGGIYGYGSFPVGNTSYGSNSSYSSNLYGGLPQSTTMEVRIPANAVGKVMGRGGGNLDNIRRVCLIFIFIFPSSLLSDCHSFIRLFFPLSYITFSHGMCPLSLSLSQISGAMIEISDSKNSHGGRVALISGTSEQKRTAENLFQAFIMST</sequence>
<evidence type="ECO:0000256" key="2">
    <source>
        <dbReference type="PROSITE-ProRule" id="PRU00117"/>
    </source>
</evidence>
<proteinExistence type="evidence at protein level"/>
<dbReference type="CDD" id="cd22460">
    <property type="entry name" value="KH-I_PEPPER_rpt2_like"/>
    <property type="match status" value="1"/>
</dbReference>
<feature type="domain" description="K Homology" evidence="4">
    <location>
        <begin position="148"/>
        <end position="226"/>
    </location>
</feature>
<dbReference type="Proteomes" id="UP000006548">
    <property type="component" value="Chromosome 5"/>
</dbReference>
<feature type="region of interest" description="Disordered" evidence="3">
    <location>
        <begin position="479"/>
        <end position="502"/>
    </location>
</feature>
<evidence type="ECO:0000313" key="7">
    <source>
        <dbReference type="Proteomes" id="UP000006548"/>
    </source>
</evidence>
<feature type="compositionally biased region" description="Low complexity" evidence="3">
    <location>
        <begin position="493"/>
        <end position="502"/>
    </location>
</feature>
<evidence type="ECO:0000256" key="3">
    <source>
        <dbReference type="SAM" id="MobiDB-lite"/>
    </source>
</evidence>
<dbReference type="PROSITE" id="PS50084">
    <property type="entry name" value="KH_TYPE_1"/>
    <property type="match status" value="5"/>
</dbReference>
<organism evidence="6 7">
    <name type="scientific">Arabidopsis thaliana</name>
    <name type="common">Mouse-ear cress</name>
    <dbReference type="NCBI Taxonomy" id="3702"/>
    <lineage>
        <taxon>Eukaryota</taxon>
        <taxon>Viridiplantae</taxon>
        <taxon>Streptophyta</taxon>
        <taxon>Embryophyta</taxon>
        <taxon>Tracheophyta</taxon>
        <taxon>Spermatophyta</taxon>
        <taxon>Magnoliopsida</taxon>
        <taxon>eudicotyledons</taxon>
        <taxon>Gunneridae</taxon>
        <taxon>Pentapetalae</taxon>
        <taxon>rosids</taxon>
        <taxon>malvids</taxon>
        <taxon>Brassicales</taxon>
        <taxon>Brassicaceae</taxon>
        <taxon>Camelineae</taxon>
        <taxon>Arabidopsis</taxon>
    </lineage>
</organism>
<dbReference type="SUPFAM" id="SSF54791">
    <property type="entry name" value="Eukaryotic type KH-domain (KH-domain type I)"/>
    <property type="match status" value="5"/>
</dbReference>
<keyword evidence="2" id="KW-0694">RNA-binding</keyword>
<dbReference type="GO" id="GO:0003729">
    <property type="term" value="F:mRNA binding"/>
    <property type="evidence" value="ECO:0000318"/>
    <property type="project" value="GO_Central"/>
</dbReference>
<accession>A0A1P8BC43</accession>
<dbReference type="GO" id="GO:0005737">
    <property type="term" value="C:cytoplasm"/>
    <property type="evidence" value="ECO:0000318"/>
    <property type="project" value="GO_Central"/>
</dbReference>
<keyword evidence="1" id="KW-0677">Repeat</keyword>
<dbReference type="GeneID" id="834661"/>
<feature type="domain" description="K Homology" evidence="4">
    <location>
        <begin position="572"/>
        <end position="687"/>
    </location>
</feature>
<protein>
    <submittedName>
        <fullName evidence="6">RNA-binding KH domain-containing protein</fullName>
    </submittedName>
</protein>
<evidence type="ECO:0000256" key="1">
    <source>
        <dbReference type="ARBA" id="ARBA00022737"/>
    </source>
</evidence>
<feature type="domain" description="K Homology" evidence="4">
    <location>
        <begin position="397"/>
        <end position="472"/>
    </location>
</feature>
<reference evidence="7" key="2">
    <citation type="journal article" date="2017" name="Plant J.">
        <title>Araport11: a complete reannotation of the Arabidopsis thaliana reference genome.</title>
        <authorList>
            <person name="Cheng C.Y."/>
            <person name="Krishnakumar V."/>
            <person name="Chan A.P."/>
            <person name="Thibaud-Nissen F."/>
            <person name="Schobel S."/>
            <person name="Town C.D."/>
        </authorList>
    </citation>
    <scope>GENOME REANNOTATION</scope>
    <source>
        <strain evidence="7">cv. Columbia</strain>
    </source>
</reference>
<dbReference type="AlphaFoldDB" id="A0A1P8BC43"/>
<evidence type="ECO:0000313" key="5">
    <source>
        <dbReference type="Araport" id="AT5G46190"/>
    </source>
</evidence>
<dbReference type="ProteomicsDB" id="208395"/>
<name>A0A1P8BC43_ARATH</name>
<keyword evidence="7" id="KW-1185">Reference proteome</keyword>
<feature type="compositionally biased region" description="Basic and acidic residues" evidence="3">
    <location>
        <begin position="1"/>
        <end position="16"/>
    </location>
</feature>
<dbReference type="PANTHER" id="PTHR10288">
    <property type="entry name" value="KH DOMAIN CONTAINING RNA BINDING PROTEIN"/>
    <property type="match status" value="1"/>
</dbReference>
<dbReference type="ExpressionAtlas" id="A0A1P8BC43">
    <property type="expression patterns" value="baseline and differential"/>
</dbReference>
<dbReference type="EMBL" id="CP002688">
    <property type="protein sequence ID" value="ANM69153.1"/>
    <property type="molecule type" value="Genomic_DNA"/>
</dbReference>
<evidence type="ECO:0007829" key="8">
    <source>
        <dbReference type="PeptideAtlas" id="A0A1P8BC43"/>
    </source>
</evidence>
<dbReference type="InterPro" id="IPR004088">
    <property type="entry name" value="KH_dom_type_1"/>
</dbReference>
<dbReference type="InParanoid" id="A0A1P8BC43"/>
<feature type="compositionally biased region" description="Polar residues" evidence="3">
    <location>
        <begin position="483"/>
        <end position="492"/>
    </location>
</feature>
<comment type="interaction">
    <interactant intactId="EBI-25519435">
        <id>A0A1P8BC43</id>
    </interactant>
    <interactant intactId="EBI-4449845">
        <id>Q9LZ82</id>
        <label>BTR1</label>
    </interactant>
    <organismsDiffer>false</organismsDiffer>
    <experiments>3</experiments>
</comment>
<evidence type="ECO:0000313" key="6">
    <source>
        <dbReference type="EMBL" id="ANM69153.1"/>
    </source>
</evidence>
<evidence type="ECO:0007829" key="9">
    <source>
        <dbReference type="ProteomicsDB" id="A0A1P8BC43"/>
    </source>
</evidence>
<dbReference type="CDD" id="cd22459">
    <property type="entry name" value="KH-I_PEPPER_rpt1_like"/>
    <property type="match status" value="2"/>
</dbReference>